<sequence>MRRVGRLPFNELLKQNKERLTQDRAEIDRLEERFEQKHALPK</sequence>
<reference evidence="2" key="1">
    <citation type="submission" date="2021-01" db="EMBL/GenBank/DDBJ databases">
        <title>Genomic Encyclopedia of Type Strains, Phase IV (KMG-IV): sequencing the most valuable type-strain genomes for metagenomic binning, comparative biology and taxonomic classification.</title>
        <authorList>
            <person name="Goeker M."/>
        </authorList>
    </citation>
    <scope>NUCLEOTIDE SEQUENCE</scope>
    <source>
        <strain evidence="2">DSM 21943</strain>
    </source>
</reference>
<dbReference type="EMBL" id="JAFBCV010000002">
    <property type="protein sequence ID" value="MBM7837767.1"/>
    <property type="molecule type" value="Genomic_DNA"/>
</dbReference>
<evidence type="ECO:0000313" key="3">
    <source>
        <dbReference type="Proteomes" id="UP001179280"/>
    </source>
</evidence>
<dbReference type="RefSeq" id="WP_081765787.1">
    <property type="nucleotide sequence ID" value="NZ_JAFBCV010000002.1"/>
</dbReference>
<protein>
    <recommendedName>
        <fullName evidence="4">FbpB family small basic protein</fullName>
    </recommendedName>
</protein>
<evidence type="ECO:0000256" key="1">
    <source>
        <dbReference type="SAM" id="Coils"/>
    </source>
</evidence>
<dbReference type="InterPro" id="IPR025004">
    <property type="entry name" value="SenN/SenS"/>
</dbReference>
<keyword evidence="3" id="KW-1185">Reference proteome</keyword>
<gene>
    <name evidence="2" type="ORF">JOC54_000998</name>
</gene>
<comment type="caution">
    <text evidence="2">The sequence shown here is derived from an EMBL/GenBank/DDBJ whole genome shotgun (WGS) entry which is preliminary data.</text>
</comment>
<keyword evidence="1" id="KW-0175">Coiled coil</keyword>
<organism evidence="2 3">
    <name type="scientific">Shouchella xiaoxiensis</name>
    <dbReference type="NCBI Taxonomy" id="766895"/>
    <lineage>
        <taxon>Bacteria</taxon>
        <taxon>Bacillati</taxon>
        <taxon>Bacillota</taxon>
        <taxon>Bacilli</taxon>
        <taxon>Bacillales</taxon>
        <taxon>Bacillaceae</taxon>
        <taxon>Shouchella</taxon>
    </lineage>
</organism>
<proteinExistence type="predicted"/>
<feature type="coiled-coil region" evidence="1">
    <location>
        <begin position="10"/>
        <end position="37"/>
    </location>
</feature>
<dbReference type="Proteomes" id="UP001179280">
    <property type="component" value="Unassembled WGS sequence"/>
</dbReference>
<evidence type="ECO:0000313" key="2">
    <source>
        <dbReference type="EMBL" id="MBM7837767.1"/>
    </source>
</evidence>
<evidence type="ECO:0008006" key="4">
    <source>
        <dbReference type="Google" id="ProtNLM"/>
    </source>
</evidence>
<name>A0ABS2SQI1_9BACI</name>
<accession>A0ABS2SQI1</accession>
<dbReference type="Pfam" id="PF13040">
    <property type="entry name" value="Fur_reg_FbpB"/>
    <property type="match status" value="1"/>
</dbReference>